<name>A0ABT1L815_9GAMM</name>
<gene>
    <name evidence="2" type="ORF">MKS91_03775</name>
</gene>
<dbReference type="Proteomes" id="UP001320768">
    <property type="component" value="Unassembled WGS sequence"/>
</dbReference>
<reference evidence="2 3" key="1">
    <citation type="journal article" date="2022" name="Nat. Microbiol.">
        <title>The microbiome of a bacterivorous marine choanoflagellate contains a resource-demanding obligate bacterial associate.</title>
        <authorList>
            <person name="Needham D.M."/>
            <person name="Poirier C."/>
            <person name="Bachy C."/>
            <person name="George E.E."/>
            <person name="Wilken S."/>
            <person name="Yung C.C.M."/>
            <person name="Limardo A.J."/>
            <person name="Morando M."/>
            <person name="Sudek L."/>
            <person name="Malmstrom R.R."/>
            <person name="Keeling P.J."/>
            <person name="Santoro A.E."/>
            <person name="Worden A.Z."/>
        </authorList>
    </citation>
    <scope>NUCLEOTIDE SEQUENCE [LARGE SCALE GENOMIC DNA]</scope>
    <source>
        <strain evidence="2 3">Comchoano-2</strain>
    </source>
</reference>
<feature type="compositionally biased region" description="Basic and acidic residues" evidence="1">
    <location>
        <begin position="242"/>
        <end position="252"/>
    </location>
</feature>
<keyword evidence="3" id="KW-1185">Reference proteome</keyword>
<feature type="compositionally biased region" description="Acidic residues" evidence="1">
    <location>
        <begin position="35"/>
        <end position="48"/>
    </location>
</feature>
<feature type="region of interest" description="Disordered" evidence="1">
    <location>
        <begin position="232"/>
        <end position="252"/>
    </location>
</feature>
<protein>
    <submittedName>
        <fullName evidence="2">Uncharacterized protein</fullName>
    </submittedName>
</protein>
<evidence type="ECO:0000313" key="2">
    <source>
        <dbReference type="EMBL" id="MCP8352408.1"/>
    </source>
</evidence>
<evidence type="ECO:0000313" key="3">
    <source>
        <dbReference type="Proteomes" id="UP001320768"/>
    </source>
</evidence>
<comment type="caution">
    <text evidence="2">The sequence shown here is derived from an EMBL/GenBank/DDBJ whole genome shotgun (WGS) entry which is preliminary data.</text>
</comment>
<evidence type="ECO:0000256" key="1">
    <source>
        <dbReference type="SAM" id="MobiDB-lite"/>
    </source>
</evidence>
<organism evidence="2 3">
    <name type="scientific">Candidatus Synchoanobacter obligatus</name>
    <dbReference type="NCBI Taxonomy" id="2919597"/>
    <lineage>
        <taxon>Bacteria</taxon>
        <taxon>Pseudomonadati</taxon>
        <taxon>Pseudomonadota</taxon>
        <taxon>Gammaproteobacteria</taxon>
        <taxon>Candidatus Comchoanobacterales</taxon>
        <taxon>Candidatus Comchoanobacteraceae</taxon>
        <taxon>Candidatus Synchoanobacter</taxon>
    </lineage>
</organism>
<accession>A0ABT1L815</accession>
<dbReference type="RefSeq" id="WP_258569513.1">
    <property type="nucleotide sequence ID" value="NZ_JAKUDN010000002.1"/>
</dbReference>
<dbReference type="EMBL" id="JAKUDN010000002">
    <property type="protein sequence ID" value="MCP8352408.1"/>
    <property type="molecule type" value="Genomic_DNA"/>
</dbReference>
<sequence>MTKQVKQLPQDLIAGVEVPLSVRSIFHKHMNEGASSDDDQGANEDDTKELESALAESRKILASCSGNIAKLKTHLNNEESVVETFAIKVATYPKSAHGYLGTSYGAGGVTYEEELQEYQVSLGILKAQVEQHVLKSQMVMQTFITASRDFLGKVSQDNTYIDVYQARMPEFTSEEAGLKEPDHFYAFNKDMSVKDVKSLLNASVKTALDEITSLPSSYCDFSLFKKEEAERKPADDATSAATERRNVYDASK</sequence>
<proteinExistence type="predicted"/>
<feature type="region of interest" description="Disordered" evidence="1">
    <location>
        <begin position="31"/>
        <end position="50"/>
    </location>
</feature>